<dbReference type="InParanoid" id="B2WHW4"/>
<dbReference type="PROSITE" id="PS50011">
    <property type="entry name" value="PROTEIN_KINASE_DOM"/>
    <property type="match status" value="1"/>
</dbReference>
<dbReference type="InterPro" id="IPR011009">
    <property type="entry name" value="Kinase-like_dom_sf"/>
</dbReference>
<dbReference type="InterPro" id="IPR000719">
    <property type="entry name" value="Prot_kinase_dom"/>
</dbReference>
<sequence>MIGENSLANLEQAMAVEYDCHNSLSATECPHILDIYGCSLRPRLHPPHLGYLYIEYAEHGDLWDLLDHLKKNPGEQLPEPYIWLIFRGMLEAVFAMTCGTAIPKNLPSDQSGLGLEDRFGPGWEPFINPDIKPENIVLARPQDGYYSGYLTAKMIDFRVTYTERRFESSQVKGGGIGTRGWGPPEHRIPPDIWNTEYSDTPIHVHSEIFNVAQIVFSLMEGQIRPVTDKERREQRISHDPAYQNCYKDWEKAYGSVNKLEGEIPEFAKSKFNHNKTMLPIGEVAPATDQYVPSQADVPTDTPKPPPKVTGIKASVMAMTSFIFPGYFSNAGSQVLGNAGSQTGPRAYNPPPLGPANRYLEPGARKPYEEPGYLEYVTGMGTGEKRIYVRPSPVPQPTQQV</sequence>
<accession>B2WHW4</accession>
<reference evidence="3" key="1">
    <citation type="journal article" date="2013" name="G3 (Bethesda)">
        <title>Comparative genomics of a plant-pathogenic fungus, Pyrenophora tritici-repentis, reveals transduplication and the impact of repeat elements on pathogenicity and population divergence.</title>
        <authorList>
            <person name="Manning V.A."/>
            <person name="Pandelova I."/>
            <person name="Dhillon B."/>
            <person name="Wilhelm L.J."/>
            <person name="Goodwin S.B."/>
            <person name="Berlin A.M."/>
            <person name="Figueroa M."/>
            <person name="Freitag M."/>
            <person name="Hane J.K."/>
            <person name="Henrissat B."/>
            <person name="Holman W.H."/>
            <person name="Kodira C.D."/>
            <person name="Martin J."/>
            <person name="Oliver R.P."/>
            <person name="Robbertse B."/>
            <person name="Schackwitz W."/>
            <person name="Schwartz D.C."/>
            <person name="Spatafora J.W."/>
            <person name="Turgeon B.G."/>
            <person name="Yandava C."/>
            <person name="Young S."/>
            <person name="Zhou S."/>
            <person name="Zeng Q."/>
            <person name="Grigoriev I.V."/>
            <person name="Ma L.-J."/>
            <person name="Ciuffetti L.M."/>
        </authorList>
    </citation>
    <scope>NUCLEOTIDE SEQUENCE [LARGE SCALE GENOMIC DNA]</scope>
    <source>
        <strain evidence="3">Pt-1C-BFP</strain>
    </source>
</reference>
<dbReference type="STRING" id="426418.B2WHW4"/>
<gene>
    <name evidence="2" type="ORF">PTRG_09573</name>
</gene>
<dbReference type="Gene3D" id="1.10.510.10">
    <property type="entry name" value="Transferase(Phosphotransferase) domain 1"/>
    <property type="match status" value="1"/>
</dbReference>
<dbReference type="EMBL" id="DS231625">
    <property type="protein sequence ID" value="EDU42624.1"/>
    <property type="molecule type" value="Genomic_DNA"/>
</dbReference>
<dbReference type="GO" id="GO:0004672">
    <property type="term" value="F:protein kinase activity"/>
    <property type="evidence" value="ECO:0007669"/>
    <property type="project" value="InterPro"/>
</dbReference>
<feature type="domain" description="Protein kinase" evidence="1">
    <location>
        <begin position="1"/>
        <end position="291"/>
    </location>
</feature>
<dbReference type="AlphaFoldDB" id="B2WHW4"/>
<protein>
    <recommendedName>
        <fullName evidence="1">Protein kinase domain-containing protein</fullName>
    </recommendedName>
</protein>
<evidence type="ECO:0000313" key="2">
    <source>
        <dbReference type="EMBL" id="EDU42624.1"/>
    </source>
</evidence>
<dbReference type="eggNOG" id="KOG0591">
    <property type="taxonomic scope" value="Eukaryota"/>
</dbReference>
<name>B2WHW4_PYRTR</name>
<evidence type="ECO:0000313" key="3">
    <source>
        <dbReference type="Proteomes" id="UP000001471"/>
    </source>
</evidence>
<dbReference type="SUPFAM" id="SSF56112">
    <property type="entry name" value="Protein kinase-like (PK-like)"/>
    <property type="match status" value="1"/>
</dbReference>
<dbReference type="GeneID" id="6347863"/>
<dbReference type="HOGENOM" id="CLU_553354_0_0_1"/>
<organism evidence="2 3">
    <name type="scientific">Pyrenophora tritici-repentis (strain Pt-1C-BFP)</name>
    <name type="common">Wheat tan spot fungus</name>
    <name type="synonym">Drechslera tritici-repentis</name>
    <dbReference type="NCBI Taxonomy" id="426418"/>
    <lineage>
        <taxon>Eukaryota</taxon>
        <taxon>Fungi</taxon>
        <taxon>Dikarya</taxon>
        <taxon>Ascomycota</taxon>
        <taxon>Pezizomycotina</taxon>
        <taxon>Dothideomycetes</taxon>
        <taxon>Pleosporomycetidae</taxon>
        <taxon>Pleosporales</taxon>
        <taxon>Pleosporineae</taxon>
        <taxon>Pleosporaceae</taxon>
        <taxon>Pyrenophora</taxon>
    </lineage>
</organism>
<dbReference type="Proteomes" id="UP000001471">
    <property type="component" value="Unassembled WGS sequence"/>
</dbReference>
<proteinExistence type="predicted"/>
<dbReference type="OrthoDB" id="3693843at2759"/>
<dbReference type="KEGG" id="ptrr:6347863"/>
<evidence type="ECO:0000259" key="1">
    <source>
        <dbReference type="PROSITE" id="PS50011"/>
    </source>
</evidence>
<dbReference type="GO" id="GO:0005524">
    <property type="term" value="F:ATP binding"/>
    <property type="evidence" value="ECO:0007669"/>
    <property type="project" value="InterPro"/>
</dbReference>